<feature type="transmembrane region" description="Helical" evidence="1">
    <location>
        <begin position="9"/>
        <end position="28"/>
    </location>
</feature>
<keyword evidence="1" id="KW-1133">Transmembrane helix</keyword>
<dbReference type="Proteomes" id="UP000307562">
    <property type="component" value="Chromosome"/>
</dbReference>
<organism evidence="2 3">
    <name type="scientific">Natrinema pallidum</name>
    <dbReference type="NCBI Taxonomy" id="69527"/>
    <lineage>
        <taxon>Archaea</taxon>
        <taxon>Methanobacteriati</taxon>
        <taxon>Methanobacteriota</taxon>
        <taxon>Stenosarchaea group</taxon>
        <taxon>Halobacteria</taxon>
        <taxon>Halobacteriales</taxon>
        <taxon>Natrialbaceae</taxon>
        <taxon>Natrinema</taxon>
    </lineage>
</organism>
<name>A0A4P9TIL4_9EURY</name>
<dbReference type="KEGG" id="npl:FGF80_10710"/>
<feature type="transmembrane region" description="Helical" evidence="1">
    <location>
        <begin position="40"/>
        <end position="57"/>
    </location>
</feature>
<evidence type="ECO:0000256" key="1">
    <source>
        <dbReference type="SAM" id="Phobius"/>
    </source>
</evidence>
<dbReference type="AlphaFoldDB" id="A0A4P9TIL4"/>
<evidence type="ECO:0000313" key="2">
    <source>
        <dbReference type="EMBL" id="QCW03680.1"/>
    </source>
</evidence>
<evidence type="ECO:0000313" key="3">
    <source>
        <dbReference type="Proteomes" id="UP000307562"/>
    </source>
</evidence>
<sequence>MIESNEKRVIVEQGLILIVIYFLVNFMLDRGSIFELAAESFVIGIGFILLIASYNYCRRIL</sequence>
<keyword evidence="1" id="KW-0812">Transmembrane</keyword>
<accession>A0A4P9TIL4</accession>
<reference evidence="3" key="1">
    <citation type="submission" date="2019-05" db="EMBL/GenBank/DDBJ databases">
        <title>Complete Genome Sequence and Methylation Pattern of the Halophilic Archaeon Natrinema pallidum BOL6-1.</title>
        <authorList>
            <person name="DasSarma P."/>
            <person name="DasSarma B.P."/>
            <person name="DasSarma S.L."/>
            <person name="Martinez F.L."/>
            <person name="Guzman D."/>
            <person name="Roberts R.J."/>
            <person name="DasSarma S."/>
        </authorList>
    </citation>
    <scope>NUCLEOTIDE SEQUENCE [LARGE SCALE GENOMIC DNA]</scope>
    <source>
        <strain evidence="3">BOL6-1</strain>
    </source>
</reference>
<keyword evidence="1" id="KW-0472">Membrane</keyword>
<gene>
    <name evidence="2" type="ORF">FGF80_10710</name>
</gene>
<dbReference type="EMBL" id="CP040637">
    <property type="protein sequence ID" value="QCW03680.1"/>
    <property type="molecule type" value="Genomic_DNA"/>
</dbReference>
<proteinExistence type="predicted"/>
<protein>
    <submittedName>
        <fullName evidence="2">Uncharacterized protein</fullName>
    </submittedName>
</protein>
<keyword evidence="3" id="KW-1185">Reference proteome</keyword>